<dbReference type="Pfam" id="PF04205">
    <property type="entry name" value="FMN_bind"/>
    <property type="match status" value="1"/>
</dbReference>
<dbReference type="Proteomes" id="UP000622687">
    <property type="component" value="Unassembled WGS sequence"/>
</dbReference>
<organism evidence="2 3">
    <name type="scientific">Clostridium aciditolerans</name>
    <dbReference type="NCBI Taxonomy" id="339861"/>
    <lineage>
        <taxon>Bacteria</taxon>
        <taxon>Bacillati</taxon>
        <taxon>Bacillota</taxon>
        <taxon>Clostridia</taxon>
        <taxon>Eubacteriales</taxon>
        <taxon>Clostridiaceae</taxon>
        <taxon>Clostridium</taxon>
    </lineage>
</organism>
<name>A0A934HXR9_9CLOT</name>
<dbReference type="SMART" id="SM00900">
    <property type="entry name" value="FMN_bind"/>
    <property type="match status" value="1"/>
</dbReference>
<dbReference type="AlphaFoldDB" id="A0A934HXR9"/>
<dbReference type="Gene3D" id="3.90.1010.20">
    <property type="match status" value="1"/>
</dbReference>
<reference evidence="2" key="1">
    <citation type="submission" date="2020-12" db="EMBL/GenBank/DDBJ databases">
        <title>Clostridium thailandense sp. nov., a novel acetogenic bacterium isolated from peat land soil in Thailand.</title>
        <authorList>
            <person name="Chaikitkaew S."/>
            <person name="Birkeland N.K."/>
        </authorList>
    </citation>
    <scope>NUCLEOTIDE SEQUENCE</scope>
    <source>
        <strain evidence="2">DSM 17425</strain>
    </source>
</reference>
<gene>
    <name evidence="2" type="ORF">I6U51_21575</name>
</gene>
<feature type="domain" description="FMN-binding" evidence="1">
    <location>
        <begin position="66"/>
        <end position="132"/>
    </location>
</feature>
<dbReference type="GO" id="GO:0010181">
    <property type="term" value="F:FMN binding"/>
    <property type="evidence" value="ECO:0007669"/>
    <property type="project" value="InterPro"/>
</dbReference>
<comment type="caution">
    <text evidence="2">The sequence shown here is derived from an EMBL/GenBank/DDBJ whole genome shotgun (WGS) entry which is preliminary data.</text>
</comment>
<proteinExistence type="predicted"/>
<protein>
    <submittedName>
        <fullName evidence="2">FMN-binding protein</fullName>
    </submittedName>
</protein>
<dbReference type="InterPro" id="IPR007329">
    <property type="entry name" value="FMN-bd"/>
</dbReference>
<sequence>MVDIKNKILLLFLCLMLIVGLTYGAKYLYDLKIYKDKTSSLTISNIDLSKVKDGVYTGKYDAKLVAAKTKVTIKNGKIINIELLEHKNERGKNAESILSKVISSQSLNVDAVSGATNSSKVILKSIENALKE</sequence>
<evidence type="ECO:0000259" key="1">
    <source>
        <dbReference type="SMART" id="SM00900"/>
    </source>
</evidence>
<dbReference type="EMBL" id="JAEEGB010000040">
    <property type="protein sequence ID" value="MBI6875268.1"/>
    <property type="molecule type" value="Genomic_DNA"/>
</dbReference>
<accession>A0A934HXR9</accession>
<keyword evidence="3" id="KW-1185">Reference proteome</keyword>
<evidence type="ECO:0000313" key="2">
    <source>
        <dbReference type="EMBL" id="MBI6875268.1"/>
    </source>
</evidence>
<dbReference type="GO" id="GO:0016020">
    <property type="term" value="C:membrane"/>
    <property type="evidence" value="ECO:0007669"/>
    <property type="project" value="InterPro"/>
</dbReference>
<evidence type="ECO:0000313" key="3">
    <source>
        <dbReference type="Proteomes" id="UP000622687"/>
    </source>
</evidence>